<proteinExistence type="predicted"/>
<evidence type="ECO:0000313" key="3">
    <source>
        <dbReference type="Proteomes" id="UP000269665"/>
    </source>
</evidence>
<accession>A0A8B3FBA4</accession>
<sequence>MYFYWEVLANLGLGEMGDGYYKLSGGLIIQWGYISQPSAGVVEIPFPLPFPNRPLSITATPILLNPAGNDTVSIRSISNTVFTINRMAQGAAAWSAY</sequence>
<organism evidence="2 3">
    <name type="scientific">Pectobacterium parmentieri</name>
    <dbReference type="NCBI Taxonomy" id="1905730"/>
    <lineage>
        <taxon>Bacteria</taxon>
        <taxon>Pseudomonadati</taxon>
        <taxon>Pseudomonadota</taxon>
        <taxon>Gammaproteobacteria</taxon>
        <taxon>Enterobacterales</taxon>
        <taxon>Pectobacteriaceae</taxon>
        <taxon>Pectobacterium</taxon>
    </lineage>
</organism>
<evidence type="ECO:0000313" key="2">
    <source>
        <dbReference type="EMBL" id="RKO76891.1"/>
    </source>
</evidence>
<comment type="caution">
    <text evidence="2">The sequence shown here is derived from an EMBL/GenBank/DDBJ whole genome shotgun (WGS) entry which is preliminary data.</text>
</comment>
<protein>
    <recommendedName>
        <fullName evidence="1">Putative tail fiber protein gp53-like C-terminal domain-containing protein</fullName>
    </recommendedName>
</protein>
<dbReference type="EMBL" id="PSZG01000001">
    <property type="protein sequence ID" value="RKO76891.1"/>
    <property type="molecule type" value="Genomic_DNA"/>
</dbReference>
<dbReference type="KEGG" id="ppar:A8F97_04220"/>
<name>A0A8B3FBA4_PECPM</name>
<dbReference type="InterPro" id="IPR054075">
    <property type="entry name" value="Gp53-like_C"/>
</dbReference>
<dbReference type="Pfam" id="PF21882">
    <property type="entry name" value="Gp53-like_C"/>
    <property type="match status" value="1"/>
</dbReference>
<dbReference type="OrthoDB" id="1921264at2"/>
<gene>
    <name evidence="2" type="ORF">C5E00_08890</name>
</gene>
<dbReference type="Proteomes" id="UP000269665">
    <property type="component" value="Unassembled WGS sequence"/>
</dbReference>
<feature type="domain" description="Putative tail fiber protein gp53-like C-terminal" evidence="1">
    <location>
        <begin position="22"/>
        <end position="92"/>
    </location>
</feature>
<evidence type="ECO:0000259" key="1">
    <source>
        <dbReference type="Pfam" id="PF21882"/>
    </source>
</evidence>
<dbReference type="Gene3D" id="2.60.40.3940">
    <property type="match status" value="1"/>
</dbReference>
<dbReference type="AlphaFoldDB" id="A0A8B3FBA4"/>
<reference evidence="2 3" key="1">
    <citation type="journal article" date="2018" name="BMC Genomics">
        <title>High genomic variability in the plant pathogenic bacterium Pectobacterium parmentieri deciphered from de novo assembled complete genomes.</title>
        <authorList>
            <person name="Zoledowska S."/>
            <person name="Motyka-Pomagruk A."/>
            <person name="Sledz W."/>
            <person name="Mengoni A."/>
            <person name="Lojkowska E."/>
        </authorList>
    </citation>
    <scope>NUCLEOTIDE SEQUENCE [LARGE SCALE GENOMIC DNA]</scope>
    <source>
        <strain evidence="2 3">IFB5626</strain>
    </source>
</reference>